<name>A0A9K3GGL3_9EUKA</name>
<gene>
    <name evidence="1" type="ORF">KIPB_003344</name>
</gene>
<accession>A0A9K3GGL3</accession>
<protein>
    <submittedName>
        <fullName evidence="1">Uncharacterized protein</fullName>
    </submittedName>
</protein>
<keyword evidence="2" id="KW-1185">Reference proteome</keyword>
<evidence type="ECO:0000313" key="1">
    <source>
        <dbReference type="EMBL" id="GIQ82243.1"/>
    </source>
</evidence>
<dbReference type="EMBL" id="BDIP01000633">
    <property type="protein sequence ID" value="GIQ82243.1"/>
    <property type="molecule type" value="Genomic_DNA"/>
</dbReference>
<comment type="caution">
    <text evidence="1">The sequence shown here is derived from an EMBL/GenBank/DDBJ whole genome shotgun (WGS) entry which is preliminary data.</text>
</comment>
<organism evidence="1 2">
    <name type="scientific">Kipferlia bialata</name>
    <dbReference type="NCBI Taxonomy" id="797122"/>
    <lineage>
        <taxon>Eukaryota</taxon>
        <taxon>Metamonada</taxon>
        <taxon>Carpediemonas-like organisms</taxon>
        <taxon>Kipferlia</taxon>
    </lineage>
</organism>
<evidence type="ECO:0000313" key="2">
    <source>
        <dbReference type="Proteomes" id="UP000265618"/>
    </source>
</evidence>
<proteinExistence type="predicted"/>
<reference evidence="1 2" key="1">
    <citation type="journal article" date="2018" name="PLoS ONE">
        <title>The draft genome of Kipferlia bialata reveals reductive genome evolution in fornicate parasites.</title>
        <authorList>
            <person name="Tanifuji G."/>
            <person name="Takabayashi S."/>
            <person name="Kume K."/>
            <person name="Takagi M."/>
            <person name="Nakayama T."/>
            <person name="Kamikawa R."/>
            <person name="Inagaki Y."/>
            <person name="Hashimoto T."/>
        </authorList>
    </citation>
    <scope>NUCLEOTIDE SEQUENCE [LARGE SCALE GENOMIC DNA]</scope>
    <source>
        <strain evidence="1">NY0173</strain>
    </source>
</reference>
<dbReference type="Proteomes" id="UP000265618">
    <property type="component" value="Unassembled WGS sequence"/>
</dbReference>
<sequence length="2890" mass="287301">MGSDQGTIKVNTLAQGDTHIGGNLVLGSDDTDFTITRPANSVTTSDFKAPSTSLIGTEAAQEGGDILVTAGTGFSGGDVYVDGGESTGSVLGVSVGDGTVHIGTSTSSAVEIGRTDGTITMEGTVVLGGSQVSVSSPSGSDWSLSIESMETSGADVDGGSITITAQDGDLAGTGGSVNIASGSSLSGVAGDVNLTGDTVSVEAPTSVELLTPLVAVGDGTSATAIQIRDNTDNGSTLAALGLDLSITGQQAVTTGGRLVMTGGTALSGTGGDIEIEGGVGGGGTRGSIYIGVDSGSVAMGNSDSASETEVRGNMRLPSDDGGILYVATIVSNSQADSDTSLDLDSDVSVYVGKSAGTVTLGSLSGSVEVAASELTVTQGVVNAPDSLSVTAVTAMTVSAPTLTLGTAASSAVTVAGTSVSVDGPLHALSDQNYIYGTGLTVGEAGTDYSVSMNQQDLSSGTIPSLYLQGALDTSGSLNHGPVSVNALPSSASDPDTRGALIVHGPTEMYGSLTLGTDSLAYSMSRPAYTVAAGQAPSTSISGAEATAAQGGDLSLTAGAGVTGGGSISIDGGTATYGTNGSVVIGSVHTADVQLGAASIPVEVQGVLTVLGSVVEVGSDGLEDLVIQRPAATTTVSDTYLLGQSGTVGGGSVYVSGGCSTSDGGTTCGTVVLQGSTVASTAGLTLVGDTTSNDDYVISHTSSTDTLVLPPTLSIVGAERDVTDEAAGDVAIIGGTSVRGVGGSVLIDGGDGLTSDGTVGVGTGDSTLGVTLSRRGATTTVQGMLTVDEEVSLEASLTTEVGLVSPALTGHAGLSLSVDCDTDLTLGVSSATVSVGSAGNAAVTLRGATVYMGDEDAGVTLTHTPAAVDTDAQDTTLLGQAGSGTGAGGALYLLGGDAGVNAPGTAGHAYVDAGVKSVSSVSGDVHIGASQADTVYLSHALGTVVVDSPTMQVASTVIGAGDLTLECATDADSVVIASTGGALLMGSASQTATILSDATLSKTLSVTGTTTLVESVTLSQATAPSSDFSIAMTTVDEDLSISLGSLLIDGVYNSRGGATTHGTVDINTVGRGDINLGGDTYSHGTLWMGEEGTTPSEVRIQAVAYTGSGSDAIPLVIQGSEAPGVAVGGSVTLIGGYGDVGGDVLIDGGEYTTTPGTVRIGGTYSTQVVVGHDTAGTETLVTSETLSHSGTGFVAGAADTAYTYSRPSTTTTPVDTSLLGMTTSDASLSGGSIYVTGGTGPMGYGDVILGSSNSLSLSASYTRTLGDVWVEGDTLILGPDVPFADCLDEADFTITRPASSCTSPKSLILQGSAAAAQAGSVVVAGGDSSADVGGDVLLVGGTGHTSDGGVKIGTYDTTSVVVGPNEYVKMEMDAADLSVSTLTIDMPTAVSIVQSGLDVEPSITVDTIQSHDNPGLESLLYLDSGSGATRRVQVGENSGNVDIGSVSGITTVYSGLSVLDPTGAALVTTSINSISLTNADVSVVSPDILSLQSNTGSGYSSIAMQGDSIALYSQGGDVSLSSAQVLADLTVDGTSHLDSTDTPQIYSTLSDLDINSPDSYTVEIGGVSGEVSLGRASQTTRVLGGLTTTESASFTADVTLLDTLSVGAIATFQDDILADHISSPDTHLDLEAAAGFEVMVGTTTGDVTMSTASGLTHIQGALTTDGVVSLGDSLTVSGGVYSNSLDAATSGDMTLGGNAVTTGVIVDNTLTVSGDVTLQDNLTVATALYVSDVINTGAQLTLSASEVQVYGPLRVTDHIKDLTLHYEDTVPEWQINSANEDIRTLAPNLYLDLDTDAGSVVVSFASPSQTVLSLTKSALSVDVDNTDLSPGTVQMGEVFLDSVEVFSASEIALKSDLTVLDAFTLESAGSIKLGVASGGNTLMSTLSNNSGTVTLEGDLYDFELDYQEVTISSDVTVTGAMTTSEVNHASAVVNLLATTTTSLSTDTLSQGAGASGITVSNDLKVTADAFEITTGVVALGFKSASLDLTGGSLKVDSILAESAGTVTIGSALSVTGALYLTDSSIVGPTDASSPKINITLTKAAAGGAGTANLYFGYDATGQIVIESTTAGTISLGSDLTLPSNVEVGGDLTTESIVAGSTTSEINVAAGGADVAVFAQTLVTMKQDVDFDGDGDFGGEVLTNDIKPHSSTDVTITANTDVVGTLSASLHTQLDTTLMVGTSVQTPSVFGSTVLGVSAGTDLTLGMGSSLVIDAGSGNTMTTTYSSGWGIDAGAPLSLTNVDNVLISQTATTNTFTIHSGASDRLSITQLLMTVDVAKADFGASDLYAESVFTDSITEYTASAGITINSNLHVDSAFSVSATDSVTVNLSAGTGNASSMLLSSNSGAVSITGAYPAEIGFNSLTIDNSVVINDTNSLTVKEIKHASDIDMKIDGTSALNLSDGSGSTVLTVAAAAEFNSDMTIAAGMVLKLESIAAVGTDIGISGDTIEITAAVLAKVTGALEVTSNATVGGTLAVDTVTSTNLSLTDTNAISITGLSLTANTDVFDIVGTTNTLYIDADGSSSTAVEFKSTARLLLQANAGDVWINSQAGAVRLQAAGADCMAVDATTTVISSTTTSMVGATVSGVLSVSNIAANSSVITFDDNISVSDASTITNASALSVSFESTALKVDNAGHTASVLTDYIGPASTTYVKISSDAKIHGDLEFTSAADTVLSSSVSLQMNSPMIKLETSGDDMYFSVPNTYEYSFSEGGVTAATLSLGSLSLPSASTAAQPSIMEVDTVRSFGDGSMGTSSMARVQFGVDYISTSNPVTSSVRLAVNTNTADPTALSDLSSYQLSMQYSYMCMSSSSFGGIAFPQTGSAAEVVGSGSGWFDATYSGTFSDIQLDQNAAFATACGSAQGVMYVDAIFGLIDTSTPSVSQLTLVVLPSS</sequence>